<evidence type="ECO:0000256" key="1">
    <source>
        <dbReference type="SAM" id="MobiDB-lite"/>
    </source>
</evidence>
<evidence type="ECO:0000313" key="3">
    <source>
        <dbReference type="Proteomes" id="UP000509626"/>
    </source>
</evidence>
<dbReference type="OrthoDB" id="27995at2157"/>
<protein>
    <submittedName>
        <fullName evidence="2">TRAP transporter substrate-binding protein</fullName>
    </submittedName>
</protein>
<dbReference type="SUPFAM" id="SSF53850">
    <property type="entry name" value="Periplasmic binding protein-like II"/>
    <property type="match status" value="1"/>
</dbReference>
<dbReference type="Pfam" id="PF16868">
    <property type="entry name" value="NMT1_3"/>
    <property type="match status" value="1"/>
</dbReference>
<accession>A0A7D5LAC4</accession>
<keyword evidence="3" id="KW-1185">Reference proteome</keyword>
<name>A0A7D5LAC4_9EURY</name>
<proteinExistence type="predicted"/>
<dbReference type="GeneID" id="56037456"/>
<reference evidence="2 3" key="1">
    <citation type="submission" date="2020-06" db="EMBL/GenBank/DDBJ databases">
        <title>NJ-3-1, isolated from saline soil.</title>
        <authorList>
            <person name="Cui H.L."/>
            <person name="Shi X."/>
        </authorList>
    </citation>
    <scope>NUCLEOTIDE SEQUENCE [LARGE SCALE GENOMIC DNA]</scope>
    <source>
        <strain evidence="2 3">NJ-3-1</strain>
    </source>
</reference>
<dbReference type="AlphaFoldDB" id="A0A7D5LAC4"/>
<dbReference type="PANTHER" id="PTHR42941:SF1">
    <property type="entry name" value="SLL1037 PROTEIN"/>
    <property type="match status" value="1"/>
</dbReference>
<gene>
    <name evidence="2" type="ORF">HUG12_08315</name>
</gene>
<evidence type="ECO:0000313" key="2">
    <source>
        <dbReference type="EMBL" id="QLG61730.1"/>
    </source>
</evidence>
<feature type="region of interest" description="Disordered" evidence="1">
    <location>
        <begin position="1"/>
        <end position="52"/>
    </location>
</feature>
<dbReference type="Proteomes" id="UP000509626">
    <property type="component" value="Chromosome"/>
</dbReference>
<feature type="compositionally biased region" description="Gly residues" evidence="1">
    <location>
        <begin position="1"/>
        <end position="36"/>
    </location>
</feature>
<dbReference type="Gene3D" id="3.40.190.10">
    <property type="entry name" value="Periplasmic binding protein-like II"/>
    <property type="match status" value="2"/>
</dbReference>
<dbReference type="InterPro" id="IPR011852">
    <property type="entry name" value="TRAP_TAXI"/>
</dbReference>
<organism evidence="2 3">
    <name type="scientific">Halorarum salinum</name>
    <dbReference type="NCBI Taxonomy" id="2743089"/>
    <lineage>
        <taxon>Archaea</taxon>
        <taxon>Methanobacteriati</taxon>
        <taxon>Methanobacteriota</taxon>
        <taxon>Stenosarchaea group</taxon>
        <taxon>Halobacteria</taxon>
        <taxon>Halobacteriales</taxon>
        <taxon>Haloferacaceae</taxon>
        <taxon>Halorarum</taxon>
    </lineage>
</organism>
<dbReference type="PANTHER" id="PTHR42941">
    <property type="entry name" value="SLL1037 PROTEIN"/>
    <property type="match status" value="1"/>
</dbReference>
<dbReference type="KEGG" id="halu:HUG12_08315"/>
<dbReference type="RefSeq" id="WP_179268315.1">
    <property type="nucleotide sequence ID" value="NZ_CP058579.1"/>
</dbReference>
<sequence length="348" mass="37947">MGGGDGNGDGNGGGNGDGNGGGNGDGNGGGNGGGNGDDVVEMRVGSSTEGSTVFQTSQAFQRVLREHSDSVRWNTQTTGGDPPSIRIYDEGDLEAYGLTNYIVRKGMNGEDPFQEEMEVPYQCFSYFVRDDFFVAVDGSGIETTDDMLGKNVYLLQPGWGTRAMFMEVMDEDPELKEQLTENVVNIDTSDVAGAVEEGRIDAILGYGANEVNLPSWFAEVDARADLHTVEVSDSFKNVFESSPLVPYYEKDSYGFNQDVGGQIQGYQILFQYYVSPDVPNEAVYEMLQVAHDEYESVQEGQPAFFPYGENPEYFVNALEGEGLPPVHPGAADFYEEVGVWRDDLERGE</sequence>
<dbReference type="EMBL" id="CP058579">
    <property type="protein sequence ID" value="QLG61730.1"/>
    <property type="molecule type" value="Genomic_DNA"/>
</dbReference>